<feature type="region of interest" description="Disordered" evidence="1">
    <location>
        <begin position="1"/>
        <end position="45"/>
    </location>
</feature>
<evidence type="ECO:0000313" key="2">
    <source>
        <dbReference type="EMBL" id="SVB21794.1"/>
    </source>
</evidence>
<protein>
    <recommendedName>
        <fullName evidence="3">Transcription factor CBF/NF-Y/archaeal histone domain-containing protein</fullName>
    </recommendedName>
</protein>
<proteinExistence type="predicted"/>
<sequence length="103" mass="11035">MLQRAALDSGDSSRRSKEEPMAEWDSDGTTWDSTPAAESTDSGSEMLLVGSKTRAALKAHGCNVGGDALEALNEVVHWFVEQGASRAVANGRKTVRGHDFMVK</sequence>
<gene>
    <name evidence="2" type="ORF">METZ01_LOCUS174648</name>
</gene>
<accession>A0A382C7D0</accession>
<reference evidence="2" key="1">
    <citation type="submission" date="2018-05" db="EMBL/GenBank/DDBJ databases">
        <authorList>
            <person name="Lanie J.A."/>
            <person name="Ng W.-L."/>
            <person name="Kazmierczak K.M."/>
            <person name="Andrzejewski T.M."/>
            <person name="Davidsen T.M."/>
            <person name="Wayne K.J."/>
            <person name="Tettelin H."/>
            <person name="Glass J.I."/>
            <person name="Rusch D."/>
            <person name="Podicherti R."/>
            <person name="Tsui H.-C.T."/>
            <person name="Winkler M.E."/>
        </authorList>
    </citation>
    <scope>NUCLEOTIDE SEQUENCE</scope>
</reference>
<name>A0A382C7D0_9ZZZZ</name>
<organism evidence="2">
    <name type="scientific">marine metagenome</name>
    <dbReference type="NCBI Taxonomy" id="408172"/>
    <lineage>
        <taxon>unclassified sequences</taxon>
        <taxon>metagenomes</taxon>
        <taxon>ecological metagenomes</taxon>
    </lineage>
</organism>
<dbReference type="EMBL" id="UINC01033082">
    <property type="protein sequence ID" value="SVB21794.1"/>
    <property type="molecule type" value="Genomic_DNA"/>
</dbReference>
<evidence type="ECO:0008006" key="3">
    <source>
        <dbReference type="Google" id="ProtNLM"/>
    </source>
</evidence>
<feature type="compositionally biased region" description="Basic and acidic residues" evidence="1">
    <location>
        <begin position="11"/>
        <end position="20"/>
    </location>
</feature>
<evidence type="ECO:0000256" key="1">
    <source>
        <dbReference type="SAM" id="MobiDB-lite"/>
    </source>
</evidence>
<dbReference type="AlphaFoldDB" id="A0A382C7D0"/>
<feature type="compositionally biased region" description="Polar residues" evidence="1">
    <location>
        <begin position="27"/>
        <end position="43"/>
    </location>
</feature>